<evidence type="ECO:0000256" key="2">
    <source>
        <dbReference type="SAM" id="MobiDB-lite"/>
    </source>
</evidence>
<keyword evidence="3" id="KW-1133">Transmembrane helix</keyword>
<keyword evidence="5" id="KW-1185">Reference proteome</keyword>
<feature type="transmembrane region" description="Helical" evidence="3">
    <location>
        <begin position="37"/>
        <end position="56"/>
    </location>
</feature>
<dbReference type="AlphaFoldDB" id="A0A0D0C9V7"/>
<keyword evidence="1" id="KW-0175">Coiled coil</keyword>
<dbReference type="OrthoDB" id="3127956at2759"/>
<sequence length="128" mass="13743">MTPSSLSPIVQSWVLNIVVLGLGLVSAIAGYQNNSPVVIASGATASVGSFISFLLYQLPRAHASDLDDRVRSLETQLAQAREEMQRNISEISSNVSIARSSSAARRHSLPRPPNSTKRYPPNKISGNV</sequence>
<gene>
    <name evidence="4" type="ORF">GYMLUDRAFT_50464</name>
</gene>
<evidence type="ECO:0000256" key="3">
    <source>
        <dbReference type="SAM" id="Phobius"/>
    </source>
</evidence>
<feature type="region of interest" description="Disordered" evidence="2">
    <location>
        <begin position="94"/>
        <end position="128"/>
    </location>
</feature>
<dbReference type="HOGENOM" id="CLU_1964764_0_0_1"/>
<proteinExistence type="predicted"/>
<organism evidence="4 5">
    <name type="scientific">Collybiopsis luxurians FD-317 M1</name>
    <dbReference type="NCBI Taxonomy" id="944289"/>
    <lineage>
        <taxon>Eukaryota</taxon>
        <taxon>Fungi</taxon>
        <taxon>Dikarya</taxon>
        <taxon>Basidiomycota</taxon>
        <taxon>Agaricomycotina</taxon>
        <taxon>Agaricomycetes</taxon>
        <taxon>Agaricomycetidae</taxon>
        <taxon>Agaricales</taxon>
        <taxon>Marasmiineae</taxon>
        <taxon>Omphalotaceae</taxon>
        <taxon>Collybiopsis</taxon>
        <taxon>Collybiopsis luxurians</taxon>
    </lineage>
</organism>
<feature type="non-terminal residue" evidence="4">
    <location>
        <position position="1"/>
    </location>
</feature>
<evidence type="ECO:0000313" key="5">
    <source>
        <dbReference type="Proteomes" id="UP000053593"/>
    </source>
</evidence>
<evidence type="ECO:0000313" key="4">
    <source>
        <dbReference type="EMBL" id="KIK51573.1"/>
    </source>
</evidence>
<name>A0A0D0C9V7_9AGAR</name>
<dbReference type="EMBL" id="KN834860">
    <property type="protein sequence ID" value="KIK51573.1"/>
    <property type="molecule type" value="Genomic_DNA"/>
</dbReference>
<accession>A0A0D0C9V7</accession>
<dbReference type="Proteomes" id="UP000053593">
    <property type="component" value="Unassembled WGS sequence"/>
</dbReference>
<feature type="coiled-coil region" evidence="1">
    <location>
        <begin position="63"/>
        <end position="90"/>
    </location>
</feature>
<keyword evidence="3" id="KW-0812">Transmembrane</keyword>
<keyword evidence="3" id="KW-0472">Membrane</keyword>
<feature type="compositionally biased region" description="Low complexity" evidence="2">
    <location>
        <begin position="94"/>
        <end position="103"/>
    </location>
</feature>
<reference evidence="4 5" key="1">
    <citation type="submission" date="2014-04" db="EMBL/GenBank/DDBJ databases">
        <title>Evolutionary Origins and Diversification of the Mycorrhizal Mutualists.</title>
        <authorList>
            <consortium name="DOE Joint Genome Institute"/>
            <consortium name="Mycorrhizal Genomics Consortium"/>
            <person name="Kohler A."/>
            <person name="Kuo A."/>
            <person name="Nagy L.G."/>
            <person name="Floudas D."/>
            <person name="Copeland A."/>
            <person name="Barry K.W."/>
            <person name="Cichocki N."/>
            <person name="Veneault-Fourrey C."/>
            <person name="LaButti K."/>
            <person name="Lindquist E.A."/>
            <person name="Lipzen A."/>
            <person name="Lundell T."/>
            <person name="Morin E."/>
            <person name="Murat C."/>
            <person name="Riley R."/>
            <person name="Ohm R."/>
            <person name="Sun H."/>
            <person name="Tunlid A."/>
            <person name="Henrissat B."/>
            <person name="Grigoriev I.V."/>
            <person name="Hibbett D.S."/>
            <person name="Martin F."/>
        </authorList>
    </citation>
    <scope>NUCLEOTIDE SEQUENCE [LARGE SCALE GENOMIC DNA]</scope>
    <source>
        <strain evidence="4 5">FD-317 M1</strain>
    </source>
</reference>
<protein>
    <submittedName>
        <fullName evidence="4">Uncharacterized protein</fullName>
    </submittedName>
</protein>
<evidence type="ECO:0000256" key="1">
    <source>
        <dbReference type="SAM" id="Coils"/>
    </source>
</evidence>
<feature type="transmembrane region" description="Helical" evidence="3">
    <location>
        <begin position="12"/>
        <end position="31"/>
    </location>
</feature>